<proteinExistence type="predicted"/>
<evidence type="ECO:0000313" key="2">
    <source>
        <dbReference type="Proteomes" id="UP000481109"/>
    </source>
</evidence>
<organism evidence="1 2">
    <name type="scientific">Streptomyces mesophilus</name>
    <dbReference type="NCBI Taxonomy" id="1775132"/>
    <lineage>
        <taxon>Bacteria</taxon>
        <taxon>Bacillati</taxon>
        <taxon>Actinomycetota</taxon>
        <taxon>Actinomycetes</taxon>
        <taxon>Kitasatosporales</taxon>
        <taxon>Streptomycetaceae</taxon>
        <taxon>Streptomyces</taxon>
    </lineage>
</organism>
<protein>
    <submittedName>
        <fullName evidence="1">Uncharacterized protein</fullName>
    </submittedName>
</protein>
<name>A0A6G4XFI7_9ACTN</name>
<evidence type="ECO:0000313" key="1">
    <source>
        <dbReference type="EMBL" id="NGO75942.1"/>
    </source>
</evidence>
<dbReference type="AlphaFoldDB" id="A0A6G4XFI7"/>
<accession>A0A6G4XFI7</accession>
<keyword evidence="2" id="KW-1185">Reference proteome</keyword>
<dbReference type="Proteomes" id="UP000481109">
    <property type="component" value="Unassembled WGS sequence"/>
</dbReference>
<dbReference type="EMBL" id="JAAKZW010000024">
    <property type="protein sequence ID" value="NGO75942.1"/>
    <property type="molecule type" value="Genomic_DNA"/>
</dbReference>
<sequence>MDEDQRSAAWAIYRALHHLASGAILAMPLDTMVTRDRMVAGDLDHALSILNQVGPTAAEIAPELVERVRRQLAGWETAGPDRLPELLNVLEDLSKLTGVSLPLPLPPGLS</sequence>
<dbReference type="RefSeq" id="WP_165331453.1">
    <property type="nucleotide sequence ID" value="NZ_JAAKZW010000024.1"/>
</dbReference>
<reference evidence="1 2" key="1">
    <citation type="submission" date="2020-02" db="EMBL/GenBank/DDBJ databases">
        <title>Whole-genome analyses of novel actinobacteria.</title>
        <authorList>
            <person name="Sahin N."/>
            <person name="Tokatli A."/>
        </authorList>
    </citation>
    <scope>NUCLEOTIDE SEQUENCE [LARGE SCALE GENOMIC DNA]</scope>
    <source>
        <strain evidence="1 2">YC504</strain>
    </source>
</reference>
<gene>
    <name evidence="1" type="ORF">G6045_09690</name>
</gene>
<comment type="caution">
    <text evidence="1">The sequence shown here is derived from an EMBL/GenBank/DDBJ whole genome shotgun (WGS) entry which is preliminary data.</text>
</comment>